<evidence type="ECO:0000313" key="4">
    <source>
        <dbReference type="Proteomes" id="UP000565468"/>
    </source>
</evidence>
<feature type="domain" description="GerMN" evidence="2">
    <location>
        <begin position="101"/>
        <end position="186"/>
    </location>
</feature>
<dbReference type="EMBL" id="JABBPN010000027">
    <property type="protein sequence ID" value="NMO97983.1"/>
    <property type="molecule type" value="Genomic_DNA"/>
</dbReference>
<feature type="compositionally biased region" description="Basic and acidic residues" evidence="1">
    <location>
        <begin position="24"/>
        <end position="37"/>
    </location>
</feature>
<dbReference type="SMART" id="SM00909">
    <property type="entry name" value="Germane"/>
    <property type="match status" value="1"/>
</dbReference>
<feature type="compositionally biased region" description="Low complexity" evidence="1">
    <location>
        <begin position="40"/>
        <end position="50"/>
    </location>
</feature>
<dbReference type="InterPro" id="IPR019606">
    <property type="entry name" value="GerMN"/>
</dbReference>
<comment type="caution">
    <text evidence="3">The sequence shown here is derived from an EMBL/GenBank/DDBJ whole genome shotgun (WGS) entry which is preliminary data.</text>
</comment>
<feature type="compositionally biased region" description="Polar residues" evidence="1">
    <location>
        <begin position="51"/>
        <end position="61"/>
    </location>
</feature>
<evidence type="ECO:0000256" key="1">
    <source>
        <dbReference type="SAM" id="MobiDB-lite"/>
    </source>
</evidence>
<organism evidence="3 4">
    <name type="scientific">Paenibacillus lemnae</name>
    <dbReference type="NCBI Taxonomy" id="1330551"/>
    <lineage>
        <taxon>Bacteria</taxon>
        <taxon>Bacillati</taxon>
        <taxon>Bacillota</taxon>
        <taxon>Bacilli</taxon>
        <taxon>Bacillales</taxon>
        <taxon>Paenibacillaceae</taxon>
        <taxon>Paenibacillus</taxon>
    </lineage>
</organism>
<name>A0A848MD24_PAELE</name>
<dbReference type="Pfam" id="PF10646">
    <property type="entry name" value="Germane"/>
    <property type="match status" value="1"/>
</dbReference>
<protein>
    <submittedName>
        <fullName evidence="3">GerMN domain-containing protein</fullName>
    </submittedName>
</protein>
<evidence type="ECO:0000313" key="3">
    <source>
        <dbReference type="EMBL" id="NMO97983.1"/>
    </source>
</evidence>
<reference evidence="3 4" key="1">
    <citation type="submission" date="2020-04" db="EMBL/GenBank/DDBJ databases">
        <title>Paenibacillus algicola sp. nov., a novel marine bacterium producing alginate lyase.</title>
        <authorList>
            <person name="Huang H."/>
        </authorList>
    </citation>
    <scope>NUCLEOTIDE SEQUENCE [LARGE SCALE GENOMIC DNA]</scope>
    <source>
        <strain evidence="3 4">L7-75</strain>
    </source>
</reference>
<sequence>MEPVTEASKQPNVDVPADSTPTENESKDTPKQEDTPVKDQAQGTAGTTTASNDPSSSTGETKQQEAPARKEKIVVYYTDPDLMELKKASAEITYTEEKDKYAKAFKALQESSNEQLIPLWSDKITLNGVQFENGALTLDVNKPAEANLGSGGEMFALEALHKTFFQFDEVESLELLVDGKQVETLMGHVELEHPMTRNAQ</sequence>
<evidence type="ECO:0000259" key="2">
    <source>
        <dbReference type="SMART" id="SM00909"/>
    </source>
</evidence>
<dbReference type="Proteomes" id="UP000565468">
    <property type="component" value="Unassembled WGS sequence"/>
</dbReference>
<proteinExistence type="predicted"/>
<keyword evidence="4" id="KW-1185">Reference proteome</keyword>
<gene>
    <name evidence="3" type="ORF">HII30_19720</name>
</gene>
<feature type="region of interest" description="Disordered" evidence="1">
    <location>
        <begin position="1"/>
        <end position="72"/>
    </location>
</feature>
<dbReference type="AlphaFoldDB" id="A0A848MD24"/>
<accession>A0A848MD24</accession>